<name>A0A3B1A9J2_9ZZZZ</name>
<sequence>MFFSKDRHKMRQFFFDIWQKQLNGTTPLEPMEQIIAGIIEQHPEYHALLADPEAVIDKDFTPEMGQSNPFLHMSMHIAIQEQLATQRPKGIIDIYQALIKKCNDPHAAEHQMMEPLGDMLMQAQRRNTAPDEKHYLKGLRKLLKK</sequence>
<dbReference type="Pfam" id="PF08897">
    <property type="entry name" value="DUF1841"/>
    <property type="match status" value="1"/>
</dbReference>
<dbReference type="EMBL" id="UOFQ01000137">
    <property type="protein sequence ID" value="VAW89496.1"/>
    <property type="molecule type" value="Genomic_DNA"/>
</dbReference>
<dbReference type="AlphaFoldDB" id="A0A3B1A9J2"/>
<protein>
    <recommendedName>
        <fullName evidence="2">DUF1841 domain-containing protein</fullName>
    </recommendedName>
</protein>
<dbReference type="InterPro" id="IPR014993">
    <property type="entry name" value="DUF1841"/>
</dbReference>
<evidence type="ECO:0000313" key="1">
    <source>
        <dbReference type="EMBL" id="VAW89496.1"/>
    </source>
</evidence>
<gene>
    <name evidence="1" type="ORF">MNBD_GAMMA17-2104</name>
</gene>
<proteinExistence type="predicted"/>
<organism evidence="1">
    <name type="scientific">hydrothermal vent metagenome</name>
    <dbReference type="NCBI Taxonomy" id="652676"/>
    <lineage>
        <taxon>unclassified sequences</taxon>
        <taxon>metagenomes</taxon>
        <taxon>ecological metagenomes</taxon>
    </lineage>
</organism>
<evidence type="ECO:0008006" key="2">
    <source>
        <dbReference type="Google" id="ProtNLM"/>
    </source>
</evidence>
<accession>A0A3B1A9J2</accession>
<reference evidence="1" key="1">
    <citation type="submission" date="2018-06" db="EMBL/GenBank/DDBJ databases">
        <authorList>
            <person name="Zhirakovskaya E."/>
        </authorList>
    </citation>
    <scope>NUCLEOTIDE SEQUENCE</scope>
</reference>